<dbReference type="AlphaFoldDB" id="A0A934RB99"/>
<evidence type="ECO:0000256" key="2">
    <source>
        <dbReference type="ARBA" id="ARBA00023125"/>
    </source>
</evidence>
<dbReference type="CDD" id="cd17535">
    <property type="entry name" value="REC_NarL-like"/>
    <property type="match status" value="1"/>
</dbReference>
<dbReference type="GO" id="GO:0000160">
    <property type="term" value="P:phosphorelay signal transduction system"/>
    <property type="evidence" value="ECO:0007669"/>
    <property type="project" value="InterPro"/>
</dbReference>
<dbReference type="SMART" id="SM00421">
    <property type="entry name" value="HTH_LUXR"/>
    <property type="match status" value="1"/>
</dbReference>
<evidence type="ECO:0000313" key="6">
    <source>
        <dbReference type="EMBL" id="MBK1825456.1"/>
    </source>
</evidence>
<keyword evidence="1 3" id="KW-0597">Phosphoprotein</keyword>
<dbReference type="PANTHER" id="PTHR43214">
    <property type="entry name" value="TWO-COMPONENT RESPONSE REGULATOR"/>
    <property type="match status" value="1"/>
</dbReference>
<dbReference type="InterPro" id="IPR039420">
    <property type="entry name" value="WalR-like"/>
</dbReference>
<dbReference type="RefSeq" id="WP_200275070.1">
    <property type="nucleotide sequence ID" value="NZ_JAENII010000001.1"/>
</dbReference>
<keyword evidence="2" id="KW-0238">DNA-binding</keyword>
<organism evidence="6 7">
    <name type="scientific">Haloferula rosea</name>
    <dbReference type="NCBI Taxonomy" id="490093"/>
    <lineage>
        <taxon>Bacteria</taxon>
        <taxon>Pseudomonadati</taxon>
        <taxon>Verrucomicrobiota</taxon>
        <taxon>Verrucomicrobiia</taxon>
        <taxon>Verrucomicrobiales</taxon>
        <taxon>Verrucomicrobiaceae</taxon>
        <taxon>Haloferula</taxon>
    </lineage>
</organism>
<protein>
    <submittedName>
        <fullName evidence="6">Response regulator transcription factor</fullName>
    </submittedName>
</protein>
<dbReference type="InterPro" id="IPR016032">
    <property type="entry name" value="Sig_transdc_resp-reg_C-effctor"/>
</dbReference>
<dbReference type="Pfam" id="PF00072">
    <property type="entry name" value="Response_reg"/>
    <property type="match status" value="1"/>
</dbReference>
<dbReference type="PROSITE" id="PS50043">
    <property type="entry name" value="HTH_LUXR_2"/>
    <property type="match status" value="1"/>
</dbReference>
<reference evidence="6" key="1">
    <citation type="submission" date="2021-01" db="EMBL/GenBank/DDBJ databases">
        <title>Modified the classification status of verrucomicrobia.</title>
        <authorList>
            <person name="Feng X."/>
        </authorList>
    </citation>
    <scope>NUCLEOTIDE SEQUENCE</scope>
    <source>
        <strain evidence="6">KCTC 22201</strain>
    </source>
</reference>
<dbReference type="EMBL" id="JAENII010000001">
    <property type="protein sequence ID" value="MBK1825456.1"/>
    <property type="molecule type" value="Genomic_DNA"/>
</dbReference>
<dbReference type="InterPro" id="IPR000792">
    <property type="entry name" value="Tscrpt_reg_LuxR_C"/>
</dbReference>
<dbReference type="InterPro" id="IPR001789">
    <property type="entry name" value="Sig_transdc_resp-reg_receiver"/>
</dbReference>
<evidence type="ECO:0000259" key="4">
    <source>
        <dbReference type="PROSITE" id="PS50043"/>
    </source>
</evidence>
<dbReference type="PROSITE" id="PS50110">
    <property type="entry name" value="RESPONSE_REGULATORY"/>
    <property type="match status" value="1"/>
</dbReference>
<dbReference type="InterPro" id="IPR058245">
    <property type="entry name" value="NreC/VraR/RcsB-like_REC"/>
</dbReference>
<dbReference type="CDD" id="cd06170">
    <property type="entry name" value="LuxR_C_like"/>
    <property type="match status" value="1"/>
</dbReference>
<dbReference type="SMART" id="SM00448">
    <property type="entry name" value="REC"/>
    <property type="match status" value="1"/>
</dbReference>
<dbReference type="Pfam" id="PF00196">
    <property type="entry name" value="GerE"/>
    <property type="match status" value="1"/>
</dbReference>
<dbReference type="GO" id="GO:0003677">
    <property type="term" value="F:DNA binding"/>
    <property type="evidence" value="ECO:0007669"/>
    <property type="project" value="UniProtKB-KW"/>
</dbReference>
<accession>A0A934RB99</accession>
<sequence length="224" mass="25131">MSAPANDIAVSIVEDDEALRTIYADWIENAEGFRLVSQYEDGKEALNGIPGDEPDVVLSDINLPGMNGVECVRKLKLELPHIQFVMITVYEDSNRIFRALEAGATGYLLKQTPREKLLSSLQEVYNGGSPMSSGIARKVVQCFRKSQPEDETNELSQLSKREEEVLELLARGFLCKEISAELGISTHTVDTYRRRIYEKLHVRSRAQAAALYVQMKPSVLQRPS</sequence>
<name>A0A934RB99_9BACT</name>
<comment type="caution">
    <text evidence="6">The sequence shown here is derived from an EMBL/GenBank/DDBJ whole genome shotgun (WGS) entry which is preliminary data.</text>
</comment>
<proteinExistence type="predicted"/>
<gene>
    <name evidence="6" type="ORF">JIN81_00370</name>
</gene>
<evidence type="ECO:0000259" key="5">
    <source>
        <dbReference type="PROSITE" id="PS50110"/>
    </source>
</evidence>
<evidence type="ECO:0000256" key="3">
    <source>
        <dbReference type="PROSITE-ProRule" id="PRU00169"/>
    </source>
</evidence>
<dbReference type="SUPFAM" id="SSF46894">
    <property type="entry name" value="C-terminal effector domain of the bipartite response regulators"/>
    <property type="match status" value="1"/>
</dbReference>
<evidence type="ECO:0000256" key="1">
    <source>
        <dbReference type="ARBA" id="ARBA00022553"/>
    </source>
</evidence>
<dbReference type="Gene3D" id="3.40.50.2300">
    <property type="match status" value="1"/>
</dbReference>
<keyword evidence="7" id="KW-1185">Reference proteome</keyword>
<feature type="modified residue" description="4-aspartylphosphate" evidence="3">
    <location>
        <position position="60"/>
    </location>
</feature>
<feature type="domain" description="Response regulatory" evidence="5">
    <location>
        <begin position="9"/>
        <end position="125"/>
    </location>
</feature>
<feature type="domain" description="HTH luxR-type" evidence="4">
    <location>
        <begin position="151"/>
        <end position="216"/>
    </location>
</feature>
<dbReference type="SUPFAM" id="SSF52172">
    <property type="entry name" value="CheY-like"/>
    <property type="match status" value="1"/>
</dbReference>
<evidence type="ECO:0000313" key="7">
    <source>
        <dbReference type="Proteomes" id="UP000658278"/>
    </source>
</evidence>
<dbReference type="InterPro" id="IPR011006">
    <property type="entry name" value="CheY-like_superfamily"/>
</dbReference>
<dbReference type="Proteomes" id="UP000658278">
    <property type="component" value="Unassembled WGS sequence"/>
</dbReference>
<dbReference type="PRINTS" id="PR00038">
    <property type="entry name" value="HTHLUXR"/>
</dbReference>
<dbReference type="GO" id="GO:0006355">
    <property type="term" value="P:regulation of DNA-templated transcription"/>
    <property type="evidence" value="ECO:0007669"/>
    <property type="project" value="InterPro"/>
</dbReference>